<dbReference type="InterPro" id="IPR053147">
    <property type="entry name" value="Hsp_HslJ-like"/>
</dbReference>
<keyword evidence="6" id="KW-1185">Reference proteome</keyword>
<dbReference type="Pfam" id="PF03724">
    <property type="entry name" value="META"/>
    <property type="match status" value="1"/>
</dbReference>
<dbReference type="Proteomes" id="UP000577956">
    <property type="component" value="Unassembled WGS sequence"/>
</dbReference>
<dbReference type="PANTHER" id="PTHR35535:SF2">
    <property type="entry name" value="DUF306 DOMAIN-CONTAINING PROTEIN"/>
    <property type="match status" value="1"/>
</dbReference>
<comment type="caution">
    <text evidence="4">The sequence shown here is derived from an EMBL/GenBank/DDBJ whole genome shotgun (WGS) entry which is preliminary data.</text>
</comment>
<accession>A0A7Y9JX43</accession>
<dbReference type="EMBL" id="JACCBK010000001">
    <property type="protein sequence ID" value="NYD85262.1"/>
    <property type="molecule type" value="Genomic_DNA"/>
</dbReference>
<protein>
    <submittedName>
        <fullName evidence="4">Heat shock protein HslJ</fullName>
    </submittedName>
</protein>
<sequence>MPDDVHPRPPAEDPTARPYDERPAGGGPSPAGTWVVAEVAGAVPPAHGPHGHPWLTFDGDGVLYGHAGVNRVRSTWSLDGGRLTVGPVVQTMMAGPDDVTRTEVALVAALTAGGTLEPADDGLALRTADGTTLLLRPAPPGTGASGGAGHALR</sequence>
<reference evidence="3 6" key="2">
    <citation type="submission" date="2021-01" db="EMBL/GenBank/DDBJ databases">
        <title>Whole genome shotgun sequence of Cellulomonas oligotrophica NBRC 109435.</title>
        <authorList>
            <person name="Komaki H."/>
            <person name="Tamura T."/>
        </authorList>
    </citation>
    <scope>NUCLEOTIDE SEQUENCE [LARGE SCALE GENOMIC DNA]</scope>
    <source>
        <strain evidence="3 6">NBRC 109435</strain>
    </source>
</reference>
<reference evidence="4 5" key="1">
    <citation type="submission" date="2020-07" db="EMBL/GenBank/DDBJ databases">
        <title>Sequencing the genomes of 1000 actinobacteria strains.</title>
        <authorList>
            <person name="Klenk H.-P."/>
        </authorList>
    </citation>
    <scope>NUCLEOTIDE SEQUENCE [LARGE SCALE GENOMIC DNA]</scope>
    <source>
        <strain evidence="4 5">DSM 24482</strain>
    </source>
</reference>
<evidence type="ECO:0000313" key="5">
    <source>
        <dbReference type="Proteomes" id="UP000577956"/>
    </source>
</evidence>
<feature type="domain" description="DUF306" evidence="2">
    <location>
        <begin position="31"/>
        <end position="134"/>
    </location>
</feature>
<dbReference type="Proteomes" id="UP000618382">
    <property type="component" value="Unassembled WGS sequence"/>
</dbReference>
<feature type="region of interest" description="Disordered" evidence="1">
    <location>
        <begin position="1"/>
        <end position="32"/>
    </location>
</feature>
<dbReference type="PANTHER" id="PTHR35535">
    <property type="entry name" value="HEAT SHOCK PROTEIN HSLJ"/>
    <property type="match status" value="1"/>
</dbReference>
<dbReference type="InterPro" id="IPR038670">
    <property type="entry name" value="HslJ-like_sf"/>
</dbReference>
<evidence type="ECO:0000313" key="4">
    <source>
        <dbReference type="EMBL" id="NYD85262.1"/>
    </source>
</evidence>
<keyword evidence="4" id="KW-0346">Stress response</keyword>
<evidence type="ECO:0000256" key="1">
    <source>
        <dbReference type="SAM" id="MobiDB-lite"/>
    </source>
</evidence>
<gene>
    <name evidence="4" type="ORF">BKA21_000811</name>
    <name evidence="3" type="ORF">Col01nite_24600</name>
</gene>
<feature type="compositionally biased region" description="Basic and acidic residues" evidence="1">
    <location>
        <begin position="1"/>
        <end position="23"/>
    </location>
</feature>
<dbReference type="Gene3D" id="2.40.128.270">
    <property type="match status" value="1"/>
</dbReference>
<evidence type="ECO:0000259" key="2">
    <source>
        <dbReference type="Pfam" id="PF03724"/>
    </source>
</evidence>
<dbReference type="InterPro" id="IPR005184">
    <property type="entry name" value="DUF306_Meta_HslJ"/>
</dbReference>
<dbReference type="AlphaFoldDB" id="A0A7Y9JX43"/>
<proteinExistence type="predicted"/>
<evidence type="ECO:0000313" key="6">
    <source>
        <dbReference type="Proteomes" id="UP000618382"/>
    </source>
</evidence>
<organism evidence="4 5">
    <name type="scientific">Cellulomonas oligotrophica</name>
    <dbReference type="NCBI Taxonomy" id="931536"/>
    <lineage>
        <taxon>Bacteria</taxon>
        <taxon>Bacillati</taxon>
        <taxon>Actinomycetota</taxon>
        <taxon>Actinomycetes</taxon>
        <taxon>Micrococcales</taxon>
        <taxon>Cellulomonadaceae</taxon>
        <taxon>Cellulomonas</taxon>
    </lineage>
</organism>
<dbReference type="RefSeq" id="WP_140458516.1">
    <property type="nucleotide sequence ID" value="NZ_BAABFI010000005.1"/>
</dbReference>
<evidence type="ECO:0000313" key="3">
    <source>
        <dbReference type="EMBL" id="GIG33301.1"/>
    </source>
</evidence>
<dbReference type="EMBL" id="BONN01000006">
    <property type="protein sequence ID" value="GIG33301.1"/>
    <property type="molecule type" value="Genomic_DNA"/>
</dbReference>
<name>A0A7Y9JX43_9CELL</name>